<dbReference type="EMBL" id="MTYJ01000042">
    <property type="protein sequence ID" value="OQV19144.1"/>
    <property type="molecule type" value="Genomic_DNA"/>
</dbReference>
<name>A0A1W0WVC4_HYPEX</name>
<feature type="region of interest" description="Disordered" evidence="2">
    <location>
        <begin position="1337"/>
        <end position="1401"/>
    </location>
</feature>
<feature type="coiled-coil region" evidence="1">
    <location>
        <begin position="922"/>
        <end position="977"/>
    </location>
</feature>
<evidence type="ECO:0000256" key="2">
    <source>
        <dbReference type="SAM" id="MobiDB-lite"/>
    </source>
</evidence>
<feature type="compositionally biased region" description="Polar residues" evidence="2">
    <location>
        <begin position="61"/>
        <end position="84"/>
    </location>
</feature>
<feature type="compositionally biased region" description="Polar residues" evidence="2">
    <location>
        <begin position="1356"/>
        <end position="1392"/>
    </location>
</feature>
<proteinExistence type="predicted"/>
<organism evidence="3 4">
    <name type="scientific">Hypsibius exemplaris</name>
    <name type="common">Freshwater tardigrade</name>
    <dbReference type="NCBI Taxonomy" id="2072580"/>
    <lineage>
        <taxon>Eukaryota</taxon>
        <taxon>Metazoa</taxon>
        <taxon>Ecdysozoa</taxon>
        <taxon>Tardigrada</taxon>
        <taxon>Eutardigrada</taxon>
        <taxon>Parachela</taxon>
        <taxon>Hypsibioidea</taxon>
        <taxon>Hypsibiidae</taxon>
        <taxon>Hypsibius</taxon>
    </lineage>
</organism>
<feature type="compositionally biased region" description="Basic and acidic residues" evidence="2">
    <location>
        <begin position="133"/>
        <end position="142"/>
    </location>
</feature>
<feature type="coiled-coil region" evidence="1">
    <location>
        <begin position="629"/>
        <end position="656"/>
    </location>
</feature>
<feature type="region of interest" description="Disordered" evidence="2">
    <location>
        <begin position="378"/>
        <end position="397"/>
    </location>
</feature>
<dbReference type="Proteomes" id="UP000192578">
    <property type="component" value="Unassembled WGS sequence"/>
</dbReference>
<feature type="compositionally biased region" description="Polar residues" evidence="2">
    <location>
        <begin position="42"/>
        <end position="53"/>
    </location>
</feature>
<evidence type="ECO:0000256" key="1">
    <source>
        <dbReference type="SAM" id="Coils"/>
    </source>
</evidence>
<feature type="compositionally biased region" description="Low complexity" evidence="2">
    <location>
        <begin position="383"/>
        <end position="393"/>
    </location>
</feature>
<accession>A0A1W0WVC4</accession>
<keyword evidence="1" id="KW-0175">Coiled coil</keyword>
<gene>
    <name evidence="3" type="ORF">BV898_06784</name>
</gene>
<comment type="caution">
    <text evidence="3">The sequence shown here is derived from an EMBL/GenBank/DDBJ whole genome shotgun (WGS) entry which is preliminary data.</text>
</comment>
<feature type="compositionally biased region" description="Basic and acidic residues" evidence="2">
    <location>
        <begin position="107"/>
        <end position="116"/>
    </location>
</feature>
<feature type="coiled-coil region" evidence="1">
    <location>
        <begin position="805"/>
        <end position="846"/>
    </location>
</feature>
<evidence type="ECO:0000313" key="3">
    <source>
        <dbReference type="EMBL" id="OQV19144.1"/>
    </source>
</evidence>
<dbReference type="OrthoDB" id="10664737at2759"/>
<protein>
    <submittedName>
        <fullName evidence="3">Uncharacterized protein</fullName>
    </submittedName>
</protein>
<reference evidence="4" key="1">
    <citation type="submission" date="2017-01" db="EMBL/GenBank/DDBJ databases">
        <title>Comparative genomics of anhydrobiosis in the tardigrade Hypsibius dujardini.</title>
        <authorList>
            <person name="Yoshida Y."/>
            <person name="Koutsovoulos G."/>
            <person name="Laetsch D."/>
            <person name="Stevens L."/>
            <person name="Kumar S."/>
            <person name="Horikawa D."/>
            <person name="Ishino K."/>
            <person name="Komine S."/>
            <person name="Tomita M."/>
            <person name="Blaxter M."/>
            <person name="Arakawa K."/>
        </authorList>
    </citation>
    <scope>NUCLEOTIDE SEQUENCE [LARGE SCALE GENOMIC DNA]</scope>
    <source>
        <strain evidence="4">Z151</strain>
    </source>
</reference>
<sequence>MNPFKNVFKSRKSVSLDVLTSFVRPSKSASSISVETVDLDGTSDTNSSQWSTDNDNETAVLKNNTSKHSLHQQQHPDNYEQSSGPKERRPPVPPDIKPNWSALPLEQRNKGTKERPPVSPDIEPIWSALPLEQRNKGTKERSPVPPDIEPNWSALPLEQRNKGTKERSPVSPDIEPNWSALPLVTFSHNVFDAVPSSSSVSPSSQKVVEVVSVVDLRRTSSSSTLPYRNLVLVVIAELHQVLSLKLPRYMVALLSNYRYMNDSAGHRGQVEQMDLYLTNVQDYLVVIRNCDAHDYQTMLHHCGKTVAVLASIIELVGRNASLDVFLLSFQKQMISAFNKRSLAEINVKTQYLDYLSGSLEEDGDNSIELNLADSKTQTDPYITTDTSSQTSSSPVEDDDAIRDAALDEIIRLKAENASYSSQLDDQATKLNQTSVVLANLQTHYFTLQNHYEESKKASGDHSFNDILSRTAEAFQQHFTSFGGLVENFTEHMSERTAEMSQRINSARAARFKLSNEFIHRENYLKRLLQEIVARDAELSAATRQITAMKAELVGQDSEIGNLHRSLSTISEESVCHGTRNADLEAKIAALHNALQTEQTRSEVIVSENESLTGRVDVLAAEVDRRQMTEVVAEERAKALEERLSALKADLQDRTETLMLSQQENAALMERTLHLENTRGLVEGTQQAFVTAIKIKDDMLRKLQAALHAAISDGNDLQSDVVELKSQRKTNLEALSLAEEEKSDLVRVLSEKSGALAQLERFATSQSDELSKTAKDTRELETFRLYVSELKQELAASELGQSTRLLKESRNEVSESRQQLQNLKEKLAASDRRNKKLTLELTCLQKKFFSEKQFTGLRETQAIEVETQTTEECQPKTSDILDVNSLIKTSSECPCLVTATQTDKRVATSEANFEHLFLDQQQRKAAEELASQLKIQVEELNNVIRVMEYGKSSMILRIAGLEADNKACDDRIKSLEQQLTTAALQHSQDVETAAKENETKLRDALSRLAQKGEQLEFAKSNVEKLIRRQEDMAREVAATLTLKNQAERRIEQLSDQSSREIDELELQIKFLREQEHKNRIAPQKLDVASCTDMLEFQVVNTQTGLSFQFGYDLDSGRQICSDIFLTQVATKNIQTEWPTQPVQTWVQVSQSLHAVALQTGADSRNVWIQTDVPTCEGKSSQTGVPDCTNIGVQTTSDKFSDICLDVRQPATAISESSQTMSGSSRTVSQPIQTMSGSSQTVSQPIQTMSGFSQTEPNELQWCGVLVNPARHSVAIQTTTDRQQTATAVKQLLKPTLIRHTAMSVVDFPTIKTETHIPVQPRDLPMEMSESIMDVSMTEPLSETTGGGEGSLGHSVGKSVQSLSSEPESVQPRQTSKEPLQTSKEPLQTSTQVVPVTPPAKPRRTYNTIAAYDQHSQHTSNGLGRIQLGEHSTLHDSCQFVYDAMLKDPLAEEVLVEISNGLDYSAGERAFDQQFAEQFLRQFDRQPVVRGLFYRDERSNFAGVVSRLRTLVRTGKSQASTAWKYAGNFKPRNNASTTADLSDFFELIARLSSGNQGSNFDPKTPALKNGRLDADQFRKLADFNGYFAFCFSRIAPASRHLKQTFLPFCKRKWTHLSNSQRAEQFAQLALQFSRKSNKIRSILTYELNCDVEELYRKYSATFLHASPQPRTRRT</sequence>
<evidence type="ECO:0000313" key="4">
    <source>
        <dbReference type="Proteomes" id="UP000192578"/>
    </source>
</evidence>
<feature type="coiled-coil region" evidence="1">
    <location>
        <begin position="1007"/>
        <end position="1073"/>
    </location>
</feature>
<keyword evidence="4" id="KW-1185">Reference proteome</keyword>
<dbReference type="PANTHER" id="PTHR23159:SF31">
    <property type="entry name" value="CENTROSOME-ASSOCIATED PROTEIN CEP250 ISOFORM X1"/>
    <property type="match status" value="1"/>
</dbReference>
<feature type="region of interest" description="Disordered" evidence="2">
    <location>
        <begin position="25"/>
        <end position="153"/>
    </location>
</feature>
<dbReference type="PANTHER" id="PTHR23159">
    <property type="entry name" value="CENTROSOMAL PROTEIN 2"/>
    <property type="match status" value="1"/>
</dbReference>